<reference evidence="2" key="1">
    <citation type="submission" date="2018-06" db="EMBL/GenBank/DDBJ databases">
        <authorList>
            <person name="Zhirakovskaya E."/>
        </authorList>
    </citation>
    <scope>NUCLEOTIDE SEQUENCE</scope>
</reference>
<organism evidence="2">
    <name type="scientific">hydrothermal vent metagenome</name>
    <dbReference type="NCBI Taxonomy" id="652676"/>
    <lineage>
        <taxon>unclassified sequences</taxon>
        <taxon>metagenomes</taxon>
        <taxon>ecological metagenomes</taxon>
    </lineage>
</organism>
<feature type="non-terminal residue" evidence="2">
    <location>
        <position position="38"/>
    </location>
</feature>
<dbReference type="EMBL" id="UOGH01000221">
    <property type="protein sequence ID" value="VAX31896.1"/>
    <property type="molecule type" value="Genomic_DNA"/>
</dbReference>
<dbReference type="PROSITE" id="PS51449">
    <property type="entry name" value="MTTASE_N"/>
    <property type="match status" value="1"/>
</dbReference>
<dbReference type="Gene3D" id="3.40.50.12160">
    <property type="entry name" value="Methylthiotransferase, N-terminal domain"/>
    <property type="match status" value="1"/>
</dbReference>
<evidence type="ECO:0000313" key="2">
    <source>
        <dbReference type="EMBL" id="VAX31896.1"/>
    </source>
</evidence>
<proteinExistence type="predicted"/>
<dbReference type="GO" id="GO:0046872">
    <property type="term" value="F:metal ion binding"/>
    <property type="evidence" value="ECO:0007669"/>
    <property type="project" value="UniProtKB-KW"/>
</dbReference>
<dbReference type="GO" id="GO:0035596">
    <property type="term" value="F:methylthiotransferase activity"/>
    <property type="evidence" value="ECO:0007669"/>
    <property type="project" value="InterPro"/>
</dbReference>
<dbReference type="GO" id="GO:0051539">
    <property type="term" value="F:4 iron, 4 sulfur cluster binding"/>
    <property type="evidence" value="ECO:0007669"/>
    <property type="project" value="UniProtKB-KW"/>
</dbReference>
<sequence>MKIAVLTLGCKTNQAESNYIKNAAVSSGHSIVTLKDSP</sequence>
<dbReference type="InterPro" id="IPR038135">
    <property type="entry name" value="Methylthiotransferase_N_sf"/>
</dbReference>
<dbReference type="AlphaFoldDB" id="A0A3B1CMY3"/>
<name>A0A3B1CMY3_9ZZZZ</name>
<accession>A0A3B1CMY3</accession>
<feature type="domain" description="MTTase N-terminal" evidence="1">
    <location>
        <begin position="1"/>
        <end position="38"/>
    </location>
</feature>
<dbReference type="InterPro" id="IPR013848">
    <property type="entry name" value="Methylthiotransferase_N"/>
</dbReference>
<protein>
    <recommendedName>
        <fullName evidence="1">MTTase N-terminal domain-containing protein</fullName>
    </recommendedName>
</protein>
<evidence type="ECO:0000259" key="1">
    <source>
        <dbReference type="PROSITE" id="PS51449"/>
    </source>
</evidence>
<gene>
    <name evidence="2" type="ORF">MNBD_NITROSPIRAE02-199</name>
</gene>